<reference evidence="2" key="1">
    <citation type="journal article" date="2019" name="bioRxiv">
        <title>Genomics, evolutionary history and diagnostics of the Alternaria alternata species group including apple and Asian pear pathotypes.</title>
        <authorList>
            <person name="Armitage A.D."/>
            <person name="Cockerton H.M."/>
            <person name="Sreenivasaprasad S."/>
            <person name="Woodhall J.W."/>
            <person name="Lane C.R."/>
            <person name="Harrison R.J."/>
            <person name="Clarkson J.P."/>
        </authorList>
    </citation>
    <scope>NUCLEOTIDE SEQUENCE [LARGE SCALE GENOMIC DNA]</scope>
    <source>
        <strain evidence="2">FERA 1082</strain>
    </source>
</reference>
<name>A0A4Q4M7S8_9PLEO</name>
<dbReference type="EMBL" id="PDXA01000034">
    <property type="protein sequence ID" value="RYN45417.1"/>
    <property type="molecule type" value="Genomic_DNA"/>
</dbReference>
<proteinExistence type="predicted"/>
<sequence>MLALYVVDVHMVPSTLSISRELREALAYMQGTLPAAGHMASDLHELLVEPQELWVLKPVTGGLQRIGNVQATHSENRALRYIR</sequence>
<accession>A0A4Q4M7S8</accession>
<organism evidence="1 2">
    <name type="scientific">Alternaria tenuissima</name>
    <dbReference type="NCBI Taxonomy" id="119927"/>
    <lineage>
        <taxon>Eukaryota</taxon>
        <taxon>Fungi</taxon>
        <taxon>Dikarya</taxon>
        <taxon>Ascomycota</taxon>
        <taxon>Pezizomycotina</taxon>
        <taxon>Dothideomycetes</taxon>
        <taxon>Pleosporomycetidae</taxon>
        <taxon>Pleosporales</taxon>
        <taxon>Pleosporineae</taxon>
        <taxon>Pleosporaceae</taxon>
        <taxon>Alternaria</taxon>
        <taxon>Alternaria sect. Alternaria</taxon>
        <taxon>Alternaria alternata complex</taxon>
    </lineage>
</organism>
<evidence type="ECO:0000313" key="2">
    <source>
        <dbReference type="Proteomes" id="UP000292402"/>
    </source>
</evidence>
<dbReference type="Proteomes" id="UP000292402">
    <property type="component" value="Unassembled WGS sequence"/>
</dbReference>
<dbReference type="AlphaFoldDB" id="A0A4Q4M7S8"/>
<protein>
    <submittedName>
        <fullName evidence="1">Uncharacterized protein</fullName>
    </submittedName>
</protein>
<comment type="caution">
    <text evidence="1">The sequence shown here is derived from an EMBL/GenBank/DDBJ whole genome shotgun (WGS) entry which is preliminary data.</text>
</comment>
<gene>
    <name evidence="1" type="ORF">AA0114_g9006</name>
</gene>
<evidence type="ECO:0000313" key="1">
    <source>
        <dbReference type="EMBL" id="RYN45417.1"/>
    </source>
</evidence>